<evidence type="ECO:0000256" key="3">
    <source>
        <dbReference type="ARBA" id="ARBA00022722"/>
    </source>
</evidence>
<organism evidence="7 8">
    <name type="scientific">Candidatus Thiodiazotropha taylori</name>
    <dbReference type="NCBI Taxonomy" id="2792791"/>
    <lineage>
        <taxon>Bacteria</taxon>
        <taxon>Pseudomonadati</taxon>
        <taxon>Pseudomonadota</taxon>
        <taxon>Gammaproteobacteria</taxon>
        <taxon>Chromatiales</taxon>
        <taxon>Sedimenticolaceae</taxon>
        <taxon>Candidatus Thiodiazotropha</taxon>
    </lineage>
</organism>
<keyword evidence="6" id="KW-0227">DNA damage</keyword>
<dbReference type="Pfam" id="PF04493">
    <property type="entry name" value="Endonuclease_5"/>
    <property type="match status" value="1"/>
</dbReference>
<dbReference type="GO" id="GO:0005737">
    <property type="term" value="C:cytoplasm"/>
    <property type="evidence" value="ECO:0007669"/>
    <property type="project" value="UniProtKB-SubCell"/>
</dbReference>
<dbReference type="HAMAP" id="MF_00801">
    <property type="entry name" value="Endonuclease_5"/>
    <property type="match status" value="1"/>
</dbReference>
<dbReference type="GO" id="GO:0006281">
    <property type="term" value="P:DNA repair"/>
    <property type="evidence" value="ECO:0007669"/>
    <property type="project" value="UniProtKB-UniRule"/>
</dbReference>
<feature type="site" description="Interaction with target DNA" evidence="6">
    <location>
        <position position="78"/>
    </location>
</feature>
<evidence type="ECO:0000256" key="2">
    <source>
        <dbReference type="ARBA" id="ARBA00022490"/>
    </source>
</evidence>
<keyword evidence="6" id="KW-0460">Magnesium</keyword>
<evidence type="ECO:0000256" key="4">
    <source>
        <dbReference type="ARBA" id="ARBA00022759"/>
    </source>
</evidence>
<sequence length="216" mass="23434">MLSHDWNLTPSEAVALQKRLRPRVIDRDCFGTLHRVAGVDVGFEAQGSITRAAVSVLSYPELQPLEASVARLPTTFPYIPGLLSFREVPAILQAIATLRHSPDIFLCDGQGMAHPRRFGIACHLGVYTDTPAVGVAKTRLTGSHGEVPQQKGGWVPLIDKGETIGAVVRTRNKVKPLYISVGHKISLQASISLVLACTTRYRLPETTRAAHRLASG</sequence>
<comment type="cofactor">
    <cofactor evidence="6">
        <name>Mg(2+)</name>
        <dbReference type="ChEBI" id="CHEBI:18420"/>
    </cofactor>
</comment>
<proteinExistence type="inferred from homology"/>
<accession>A0A944M955</accession>
<comment type="function">
    <text evidence="6">DNA repair enzyme involved in the repair of deaminated bases. Selectively cleaves double-stranded DNA at the second phosphodiester bond 3' to a deoxyinosine leaving behind the intact lesion on the nicked DNA.</text>
</comment>
<keyword evidence="2 6" id="KW-0963">Cytoplasm</keyword>
<dbReference type="CDD" id="cd06559">
    <property type="entry name" value="Endonuclease_V"/>
    <property type="match status" value="1"/>
</dbReference>
<dbReference type="PANTHER" id="PTHR28511:SF1">
    <property type="entry name" value="ENDONUCLEASE V"/>
    <property type="match status" value="1"/>
</dbReference>
<feature type="binding site" evidence="6">
    <location>
        <position position="40"/>
    </location>
    <ligand>
        <name>Mg(2+)</name>
        <dbReference type="ChEBI" id="CHEBI:18420"/>
    </ligand>
</feature>
<dbReference type="GO" id="GO:0003727">
    <property type="term" value="F:single-stranded RNA binding"/>
    <property type="evidence" value="ECO:0007669"/>
    <property type="project" value="TreeGrafter"/>
</dbReference>
<dbReference type="PANTHER" id="PTHR28511">
    <property type="entry name" value="ENDONUCLEASE V"/>
    <property type="match status" value="1"/>
</dbReference>
<gene>
    <name evidence="6 7" type="primary">nfi</name>
    <name evidence="7" type="ORF">KME65_11575</name>
</gene>
<name>A0A944M955_9GAMM</name>
<dbReference type="EMBL" id="JAHHGM010000009">
    <property type="protein sequence ID" value="MBT2989594.1"/>
    <property type="molecule type" value="Genomic_DNA"/>
</dbReference>
<comment type="caution">
    <text evidence="7">The sequence shown here is derived from an EMBL/GenBank/DDBJ whole genome shotgun (WGS) entry which is preliminary data.</text>
</comment>
<dbReference type="GO" id="GO:0000287">
    <property type="term" value="F:magnesium ion binding"/>
    <property type="evidence" value="ECO:0007669"/>
    <property type="project" value="UniProtKB-UniRule"/>
</dbReference>
<keyword evidence="6" id="KW-0479">Metal-binding</keyword>
<reference evidence="7 8" key="1">
    <citation type="submission" date="2021-05" db="EMBL/GenBank/DDBJ databases">
        <title>Genetic and Functional Diversity in Clade A Lucinid endosymbionts from the Bahamas.</title>
        <authorList>
            <person name="Giani N.M."/>
            <person name="Engel A.S."/>
            <person name="Campbell B.J."/>
        </authorList>
    </citation>
    <scope>NUCLEOTIDE SEQUENCE [LARGE SCALE GENOMIC DNA]</scope>
    <source>
        <strain evidence="7">LUC16012Gg_MoonRockCtena</strain>
    </source>
</reference>
<keyword evidence="4 6" id="KW-0255">Endonuclease</keyword>
<comment type="subcellular location">
    <subcellularLocation>
        <location evidence="1 6">Cytoplasm</location>
    </subcellularLocation>
</comment>
<dbReference type="EC" id="3.1.21.7" evidence="6"/>
<protein>
    <recommendedName>
        <fullName evidence="6">Endonuclease V</fullName>
        <ecNumber evidence="6">3.1.21.7</ecNumber>
    </recommendedName>
    <alternativeName>
        <fullName evidence="6">Deoxyinosine 3'endonuclease</fullName>
    </alternativeName>
    <alternativeName>
        <fullName evidence="6">Deoxyribonuclease V</fullName>
        <shortName evidence="6">DNase V</shortName>
    </alternativeName>
</protein>
<keyword evidence="6" id="KW-0234">DNA repair</keyword>
<dbReference type="GO" id="GO:0016891">
    <property type="term" value="F:RNA endonuclease activity producing 5'-phosphomonoesters, hydrolytic mechanism"/>
    <property type="evidence" value="ECO:0007669"/>
    <property type="project" value="TreeGrafter"/>
</dbReference>
<dbReference type="GO" id="GO:0043737">
    <property type="term" value="F:deoxyribonuclease V activity"/>
    <property type="evidence" value="ECO:0007669"/>
    <property type="project" value="UniProtKB-UniRule"/>
</dbReference>
<comment type="similarity">
    <text evidence="6">Belongs to the endonuclease V family.</text>
</comment>
<evidence type="ECO:0000313" key="8">
    <source>
        <dbReference type="Proteomes" id="UP000770889"/>
    </source>
</evidence>
<dbReference type="AlphaFoldDB" id="A0A944M955"/>
<dbReference type="Gene3D" id="3.30.2170.10">
    <property type="entry name" value="archaeoglobus fulgidus dsm 4304 superfamily"/>
    <property type="match status" value="1"/>
</dbReference>
<evidence type="ECO:0000256" key="5">
    <source>
        <dbReference type="ARBA" id="ARBA00022801"/>
    </source>
</evidence>
<evidence type="ECO:0000313" key="7">
    <source>
        <dbReference type="EMBL" id="MBT2989594.1"/>
    </source>
</evidence>
<dbReference type="NCBIfam" id="NF008629">
    <property type="entry name" value="PRK11617.1"/>
    <property type="match status" value="1"/>
</dbReference>
<keyword evidence="3 6" id="KW-0540">Nuclease</keyword>
<evidence type="ECO:0000256" key="6">
    <source>
        <dbReference type="HAMAP-Rule" id="MF_00801"/>
    </source>
</evidence>
<dbReference type="InterPro" id="IPR007581">
    <property type="entry name" value="Endonuclease-V"/>
</dbReference>
<feature type="binding site" evidence="6">
    <location>
        <position position="108"/>
    </location>
    <ligand>
        <name>Mg(2+)</name>
        <dbReference type="ChEBI" id="CHEBI:18420"/>
    </ligand>
</feature>
<comment type="catalytic activity">
    <reaction evidence="6">
        <text>Endonucleolytic cleavage at apurinic or apyrimidinic sites to products with a 5'-phosphate.</text>
        <dbReference type="EC" id="3.1.21.7"/>
    </reaction>
</comment>
<evidence type="ECO:0000256" key="1">
    <source>
        <dbReference type="ARBA" id="ARBA00004496"/>
    </source>
</evidence>
<keyword evidence="5 6" id="KW-0378">Hydrolase</keyword>
<dbReference type="Proteomes" id="UP000770889">
    <property type="component" value="Unassembled WGS sequence"/>
</dbReference>